<dbReference type="AlphaFoldDB" id="A0AAW1VL51"/>
<dbReference type="InterPro" id="IPR008808">
    <property type="entry name" value="Powdery_mildew-R_dom"/>
</dbReference>
<gene>
    <name evidence="2" type="ORF">M0R45_001441</name>
</gene>
<dbReference type="Proteomes" id="UP001457282">
    <property type="component" value="Unassembled WGS sequence"/>
</dbReference>
<evidence type="ECO:0000313" key="3">
    <source>
        <dbReference type="Proteomes" id="UP001457282"/>
    </source>
</evidence>
<name>A0AAW1VL51_RUBAR</name>
<sequence length="204" mass="23472">MELGRKDAGCFHSISRHHGLKMQFPHFRVPKYCSVWVLDFAVRNGGCRGCFGGAGGGLLFNILYDCLKELISKSRIYKPLLKNILFMLDSFGEPIKQIEVCNEELGLPKEEVKKFKSHMKEGIEVVKKCSKVRKWNIYKKYKYANRLLGWNDSLQRHLDILKVQEIRDAKRTLVSVNKIERVVTGIESNSIILEAGGRPHCNYQ</sequence>
<dbReference type="PROSITE" id="PS51153">
    <property type="entry name" value="RPW8"/>
    <property type="match status" value="1"/>
</dbReference>
<feature type="domain" description="RPW8" evidence="1">
    <location>
        <begin position="35"/>
        <end position="196"/>
    </location>
</feature>
<proteinExistence type="predicted"/>
<accession>A0AAW1VL51</accession>
<dbReference type="EMBL" id="JBEDUW010000248">
    <property type="protein sequence ID" value="KAK9902928.1"/>
    <property type="molecule type" value="Genomic_DNA"/>
</dbReference>
<keyword evidence="3" id="KW-1185">Reference proteome</keyword>
<dbReference type="Pfam" id="PF05659">
    <property type="entry name" value="RPW8"/>
    <property type="match status" value="1"/>
</dbReference>
<organism evidence="2 3">
    <name type="scientific">Rubus argutus</name>
    <name type="common">Southern blackberry</name>
    <dbReference type="NCBI Taxonomy" id="59490"/>
    <lineage>
        <taxon>Eukaryota</taxon>
        <taxon>Viridiplantae</taxon>
        <taxon>Streptophyta</taxon>
        <taxon>Embryophyta</taxon>
        <taxon>Tracheophyta</taxon>
        <taxon>Spermatophyta</taxon>
        <taxon>Magnoliopsida</taxon>
        <taxon>eudicotyledons</taxon>
        <taxon>Gunneridae</taxon>
        <taxon>Pentapetalae</taxon>
        <taxon>rosids</taxon>
        <taxon>fabids</taxon>
        <taxon>Rosales</taxon>
        <taxon>Rosaceae</taxon>
        <taxon>Rosoideae</taxon>
        <taxon>Rosoideae incertae sedis</taxon>
        <taxon>Rubus</taxon>
    </lineage>
</organism>
<reference evidence="2 3" key="1">
    <citation type="journal article" date="2023" name="G3 (Bethesda)">
        <title>A chromosome-length genome assembly and annotation of blackberry (Rubus argutus, cv. 'Hillquist').</title>
        <authorList>
            <person name="Bruna T."/>
            <person name="Aryal R."/>
            <person name="Dudchenko O."/>
            <person name="Sargent D.J."/>
            <person name="Mead D."/>
            <person name="Buti M."/>
            <person name="Cavallini A."/>
            <person name="Hytonen T."/>
            <person name="Andres J."/>
            <person name="Pham M."/>
            <person name="Weisz D."/>
            <person name="Mascagni F."/>
            <person name="Usai G."/>
            <person name="Natali L."/>
            <person name="Bassil N."/>
            <person name="Fernandez G.E."/>
            <person name="Lomsadze A."/>
            <person name="Armour M."/>
            <person name="Olukolu B."/>
            <person name="Poorten T."/>
            <person name="Britton C."/>
            <person name="Davik J."/>
            <person name="Ashrafi H."/>
            <person name="Aiden E.L."/>
            <person name="Borodovsky M."/>
            <person name="Worthington M."/>
        </authorList>
    </citation>
    <scope>NUCLEOTIDE SEQUENCE [LARGE SCALE GENOMIC DNA]</scope>
    <source>
        <strain evidence="2">PI 553951</strain>
    </source>
</reference>
<evidence type="ECO:0000259" key="1">
    <source>
        <dbReference type="PROSITE" id="PS51153"/>
    </source>
</evidence>
<evidence type="ECO:0000313" key="2">
    <source>
        <dbReference type="EMBL" id="KAK9902928.1"/>
    </source>
</evidence>
<protein>
    <recommendedName>
        <fullName evidence="1">RPW8 domain-containing protein</fullName>
    </recommendedName>
</protein>
<comment type="caution">
    <text evidence="2">The sequence shown here is derived from an EMBL/GenBank/DDBJ whole genome shotgun (WGS) entry which is preliminary data.</text>
</comment>